<keyword evidence="3" id="KW-0698">rRNA processing</keyword>
<evidence type="ECO:0000256" key="1">
    <source>
        <dbReference type="ARBA" id="ARBA00004604"/>
    </source>
</evidence>
<keyword evidence="2" id="KW-0690">Ribosome biogenesis</keyword>
<dbReference type="SUPFAM" id="SSF82171">
    <property type="entry name" value="DPP6 N-terminal domain-like"/>
    <property type="match status" value="1"/>
</dbReference>
<reference evidence="10 11" key="1">
    <citation type="journal article" date="2019" name="Mol. Biol. Evol.">
        <title>Blast fungal genomes show frequent chromosomal changes, gene gains and losses, and effector gene turnover.</title>
        <authorList>
            <person name="Gomez Luciano L.B."/>
            <person name="Jason Tsai I."/>
            <person name="Chuma I."/>
            <person name="Tosa Y."/>
            <person name="Chen Y.H."/>
            <person name="Li J.Y."/>
            <person name="Li M.Y."/>
            <person name="Jade Lu M.Y."/>
            <person name="Nakayashiki H."/>
            <person name="Li W.H."/>
        </authorList>
    </citation>
    <scope>NUCLEOTIDE SEQUENCE [LARGE SCALE GENOMIC DNA]</scope>
    <source>
        <strain evidence="10">MZ5-1-6</strain>
    </source>
</reference>
<dbReference type="Gene3D" id="2.130.10.10">
    <property type="entry name" value="YVTN repeat-like/Quinoprotein amine dehydrogenase"/>
    <property type="match status" value="2"/>
</dbReference>
<evidence type="ECO:0000313" key="11">
    <source>
        <dbReference type="Proteomes" id="UP000294847"/>
    </source>
</evidence>
<keyword evidence="5" id="KW-0677">Repeat</keyword>
<dbReference type="Proteomes" id="UP000294847">
    <property type="component" value="Chromosome 2"/>
</dbReference>
<name>A0A4P7N7E9_PYROR</name>
<dbReference type="GO" id="GO:0003723">
    <property type="term" value="F:RNA binding"/>
    <property type="evidence" value="ECO:0007669"/>
    <property type="project" value="InterPro"/>
</dbReference>
<dbReference type="GO" id="GO:2000234">
    <property type="term" value="P:positive regulation of rRNA processing"/>
    <property type="evidence" value="ECO:0007669"/>
    <property type="project" value="TreeGrafter"/>
</dbReference>
<evidence type="ECO:0000256" key="5">
    <source>
        <dbReference type="ARBA" id="ARBA00022737"/>
    </source>
</evidence>
<evidence type="ECO:0000256" key="9">
    <source>
        <dbReference type="SAM" id="MobiDB-lite"/>
    </source>
</evidence>
<dbReference type="PANTHER" id="PTHR44215">
    <property type="entry name" value="WD REPEAT-CONTAINING PROTEIN 75"/>
    <property type="match status" value="1"/>
</dbReference>
<dbReference type="InterPro" id="IPR001680">
    <property type="entry name" value="WD40_rpt"/>
</dbReference>
<dbReference type="SMART" id="SM00320">
    <property type="entry name" value="WD40"/>
    <property type="match status" value="2"/>
</dbReference>
<feature type="repeat" description="WD" evidence="8">
    <location>
        <begin position="628"/>
        <end position="659"/>
    </location>
</feature>
<dbReference type="CDD" id="cd23952">
    <property type="entry name" value="Utp17_CTD"/>
    <property type="match status" value="1"/>
</dbReference>
<dbReference type="InterPro" id="IPR053826">
    <property type="entry name" value="WDR75"/>
</dbReference>
<organism evidence="10 11">
    <name type="scientific">Pyricularia oryzae</name>
    <name type="common">Rice blast fungus</name>
    <name type="synonym">Magnaporthe oryzae</name>
    <dbReference type="NCBI Taxonomy" id="318829"/>
    <lineage>
        <taxon>Eukaryota</taxon>
        <taxon>Fungi</taxon>
        <taxon>Dikarya</taxon>
        <taxon>Ascomycota</taxon>
        <taxon>Pezizomycotina</taxon>
        <taxon>Sordariomycetes</taxon>
        <taxon>Sordariomycetidae</taxon>
        <taxon>Magnaporthales</taxon>
        <taxon>Pyriculariaceae</taxon>
        <taxon>Pyricularia</taxon>
    </lineage>
</organism>
<accession>A0A4P7N7E9</accession>
<feature type="compositionally biased region" description="Basic residues" evidence="9">
    <location>
        <begin position="31"/>
        <end position="41"/>
    </location>
</feature>
<evidence type="ECO:0000256" key="6">
    <source>
        <dbReference type="ARBA" id="ARBA00023163"/>
    </source>
</evidence>
<evidence type="ECO:0008006" key="12">
    <source>
        <dbReference type="Google" id="ProtNLM"/>
    </source>
</evidence>
<dbReference type="PROSITE" id="PS50294">
    <property type="entry name" value="WD_REPEATS_REGION"/>
    <property type="match status" value="1"/>
</dbReference>
<proteinExistence type="predicted"/>
<dbReference type="Pfam" id="PF00400">
    <property type="entry name" value="WD40"/>
    <property type="match status" value="2"/>
</dbReference>
<dbReference type="PANTHER" id="PTHR44215:SF1">
    <property type="entry name" value="WD REPEAT-CONTAINING PROTEIN 75"/>
    <property type="match status" value="1"/>
</dbReference>
<evidence type="ECO:0000256" key="2">
    <source>
        <dbReference type="ARBA" id="ARBA00022517"/>
    </source>
</evidence>
<feature type="repeat" description="WD" evidence="8">
    <location>
        <begin position="370"/>
        <end position="411"/>
    </location>
</feature>
<evidence type="ECO:0000256" key="4">
    <source>
        <dbReference type="ARBA" id="ARBA00022574"/>
    </source>
</evidence>
<keyword evidence="6" id="KW-0804">Transcription</keyword>
<protein>
    <recommendedName>
        <fullName evidence="12">WD repeat-containing protein</fullName>
    </recommendedName>
</protein>
<evidence type="ECO:0000256" key="3">
    <source>
        <dbReference type="ARBA" id="ARBA00022552"/>
    </source>
</evidence>
<dbReference type="GO" id="GO:0032040">
    <property type="term" value="C:small-subunit processome"/>
    <property type="evidence" value="ECO:0007669"/>
    <property type="project" value="InterPro"/>
</dbReference>
<evidence type="ECO:0000256" key="7">
    <source>
        <dbReference type="ARBA" id="ARBA00023242"/>
    </source>
</evidence>
<dbReference type="SUPFAM" id="SSF50969">
    <property type="entry name" value="YVTN repeat-like/Quinoprotein amine dehydrogenase"/>
    <property type="match status" value="1"/>
</dbReference>
<evidence type="ECO:0000256" key="8">
    <source>
        <dbReference type="PROSITE-ProRule" id="PRU00221"/>
    </source>
</evidence>
<comment type="subcellular location">
    <subcellularLocation>
        <location evidence="1">Nucleus</location>
        <location evidence="1">Nucleolus</location>
    </subcellularLocation>
</comment>
<keyword evidence="4 8" id="KW-0853">WD repeat</keyword>
<dbReference type="GO" id="GO:0045943">
    <property type="term" value="P:positive regulation of transcription by RNA polymerase I"/>
    <property type="evidence" value="ECO:0007669"/>
    <property type="project" value="InterPro"/>
</dbReference>
<dbReference type="GO" id="GO:0006364">
    <property type="term" value="P:rRNA processing"/>
    <property type="evidence" value="ECO:0007669"/>
    <property type="project" value="UniProtKB-KW"/>
</dbReference>
<evidence type="ECO:0000313" key="10">
    <source>
        <dbReference type="EMBL" id="QBZ55970.1"/>
    </source>
</evidence>
<dbReference type="InterPro" id="IPR011044">
    <property type="entry name" value="Quino_amine_DH_bsu"/>
</dbReference>
<keyword evidence="7" id="KW-0539">Nucleus</keyword>
<sequence length="1004" mass="109143">MDSSAAEDVPSPAMAKGKRKRDKAEQVEKKTSKRHRSKSKLRASDAEAALSAKTEIDDTGVALVKTEIEEESDAEEQALVPATALAAGWKISEPMGGRLADIEPVFSQDEKYIILAYETSIQVYSTEDSLLVRRIPIAKPLRKRSKSHFKSSSAPRVLAAVPSLTEPQVVWVADDWQVIWKVNWETGEAAVHTKSGFKVSAMQAINPAGTKGQELLLTSENSAKGTSQLVAYATASGRADRYELNSCPGDIHMLRATADGCTVVGAMDARLLIAKLRLDKDSTGALVVSSETYVLDAPDDVCSLDVRLASRKTTSTPKKSKLKQNSGVAEAGLVLDFVIGTVRGSIYVYNDVLSPLQKSGSIERIQPRQYHWHPRAVHSVKWSHDGEYFVSGGTENTLVLWQVDTGRREYLPHLSGCVNNIIVSPLGSSYAVTLDDNSAMVLSTSEMTPTTYISGLQSLVLSDKKKRDKAVRRVWKPVEQITRPLTAAINPREPTRLYLSVGNGQAAMSTDSTPSASSVQVFDFSTFQSLSKQPLARTNPTENNLTPKGYPVTEPWISHMSFSHQGDWLASVDEWQPPVRDLEPIAEDKHAAESLSQERKEIHLKFWKVGAEGSGQMELISRIDEAHFTTRPESILSLAASPRASLFSTVGADGKVRLWGPFSQQSSKTPANALVAKGQGVHAATETVEGWSCVQEIPLASNTSITEIEVDSADEPLNAKPSGASTFSDDGSTLFVAYGLPDEVVLYIIDASSGRIRNRVNQLVEGEVRSLQILGSCLIILAGSVVVYDVVEDTIRYNVTFDDPHPSLKLQMTQLAVDKRSQTFALAVPVFYKAEKPSYKKGVVSEVAVFTLEDDRPVLVQAIPNLVISLLPVPGSAGFVAIDSAAHVLAVIQATAMNPLAAPLSDLQLDKVADHDDQDTMEVDDEDESNGNKLLLQLNGNSDAMDEDNDADEMEDMETYNAILVPEKLTQIFDGAPAFALPPIEDLFYQVSELISPRAVPSSA</sequence>
<dbReference type="PROSITE" id="PS50082">
    <property type="entry name" value="WD_REPEATS_2"/>
    <property type="match status" value="2"/>
</dbReference>
<gene>
    <name evidence="10" type="ORF">PoMZ_00876</name>
</gene>
<dbReference type="EMBL" id="CP034205">
    <property type="protein sequence ID" value="QBZ55970.1"/>
    <property type="molecule type" value="Genomic_DNA"/>
</dbReference>
<feature type="region of interest" description="Disordered" evidence="9">
    <location>
        <begin position="1"/>
        <end position="51"/>
    </location>
</feature>
<dbReference type="AlphaFoldDB" id="A0A4P7N7E9"/>
<dbReference type="InterPro" id="IPR015943">
    <property type="entry name" value="WD40/YVTN_repeat-like_dom_sf"/>
</dbReference>